<feature type="region of interest" description="CD4-binding loop" evidence="33">
    <location>
        <begin position="362"/>
        <end position="372"/>
    </location>
</feature>
<comment type="subunit">
    <text evidence="33">The mature envelope protein (Env) consists of a homotrimer of non-covalently associated gp120-gp41 heterodimers. The resulting complex protrudes from the virus surface as a spike. There seems to be as few as 10 spikes on the average virion. Surface protein gp120 interacts with host CD4, CCR5 and CXCR4. Gp120 also interacts with the C-type lectins CD209/DC-SIGN and CLEC4M/DC-SIGNR (collectively referred to as DC-SIGN(R)). Gp120 and gp41 interact with GalCer. Gp120 interacts with host ITGA4/ITGB7 complex; on CD4+ T-cells, this interaction results in rapid activation of integrin ITGAL/LFA-1, which facilitates efficient cell-to-cell spreading of HIV-1. Gp120 interacts with cell-associated heparan sulfate; this interaction increases virus infectivity on permissive cells and may be involved in infection of CD4- cells.</text>
</comment>
<comment type="domain">
    <text evidence="33 34">The 17 amino acids long immunosuppressive region is present in many retroviral envelope proteins. Synthetic peptides derived from this relatively conserved sequence inhibit immune function in vitro and in vivo.</text>
</comment>
<comment type="PTM">
    <text evidence="33">Highly glycosylated by host. The high number of glycan on the protein is reffered to as 'glycan shield' because it contributes to hide protein sequence from adaptive immune system.</text>
</comment>
<dbReference type="CDD" id="cd09909">
    <property type="entry name" value="HIV-1-like_HR1-HR2"/>
    <property type="match status" value="1"/>
</dbReference>
<feature type="region of interest" description="Immunosuppression" evidence="33">
    <location>
        <begin position="573"/>
        <end position="591"/>
    </location>
</feature>
<evidence type="ECO:0000256" key="35">
    <source>
        <dbReference type="SAM" id="MobiDB-lite"/>
    </source>
</evidence>
<gene>
    <name evidence="33 38" type="primary">env</name>
</gene>
<evidence type="ECO:0000256" key="1">
    <source>
        <dbReference type="ARBA" id="ARBA00004402"/>
    </source>
</evidence>
<keyword evidence="18 33" id="KW-0946">Virion</keyword>
<evidence type="ECO:0000256" key="27">
    <source>
        <dbReference type="ARBA" id="ARBA00023157"/>
    </source>
</evidence>
<protein>
    <recommendedName>
        <fullName evidence="33">Envelope glycoprotein gp160</fullName>
    </recommendedName>
    <alternativeName>
        <fullName evidence="33">Env polyprotein</fullName>
    </alternativeName>
    <component>
        <recommendedName>
            <fullName evidence="33">Surface protein gp120</fullName>
            <shortName evidence="33">SU</shortName>
        </recommendedName>
        <alternativeName>
            <fullName evidence="33">Glycoprotein 120</fullName>
            <shortName evidence="33">gp120</shortName>
        </alternativeName>
    </component>
    <component>
        <recommendedName>
            <fullName evidence="33">Transmembrane protein gp41</fullName>
            <shortName evidence="33">TM</shortName>
        </recommendedName>
        <alternativeName>
            <fullName evidence="33">Glycoprotein 41</fullName>
            <shortName evidence="33">gp41</shortName>
        </alternativeName>
    </component>
</protein>
<comment type="function">
    <text evidence="33">Surface protein gp120: Attaches the virus to the host lymphoid cell by binding to the primary receptor CD4. This interaction induces a structural rearrangement creating a high affinity binding site for a chemokine coreceptor like CXCR4 and/or CCR5. Acts as a ligand for CD209/DC-SIGN and CLEC4M/DC-SIGNR, which are respectively found on dendritic cells (DCs), and on endothelial cells of liver sinusoids and lymph node sinuses. These interactions allow capture of viral particles at mucosal surfaces by these cells and subsequent transmission to permissive cells. HIV subverts the migration properties of dendritic cells to gain access to CD4+ T-cells in lymph nodes. Virus transmission to permissive T-cells occurs either in trans (without DCs infection, through viral capture and transmission), or in cis (following DCs productive infection, through the usual CD4-gp120 interaction), thereby inducing a robust infection. In trans infection, bound virions remain infectious over days and it is proposed that they are not degraded, but protected in non-lysosomal acidic organelles within the DCs close to the cell membrane thus contributing to the viral infectious potential during DCs' migration from the periphery to the lymphoid tissues. On arrival at lymphoid tissues, intact virions recycle back to DCs' cell surface allowing virus transmission to CD4+ T-cells.</text>
</comment>
<comment type="PTM">
    <text evidence="33">Specific enzymatic cleavages in vivo yield mature proteins. Envelope glycoproteins are synthesized as a inactive precursor that is heavily N-glycosylated and processed likely by host cell furin in the Golgi to yield the mature SU and TM proteins. The cleavage site between SU and TM requires the minimal sequence [KR]-X-[KR]-R. About 2 of the 9 disulfide bonds of gp41 are reduced by P4HB/PDI, following binding to CD4 receptor.</text>
</comment>
<comment type="PTM">
    <text evidence="33">Palmitoylation of the transmembrane protein and of Env polyprotein (prior to its proteolytic cleavage) is essential for their association with host cell membrane lipid rafts. Palmitoylation is therefore required for envelope trafficking to classical lipid rafts, but not for viral replication.</text>
</comment>
<feature type="disulfide bond" evidence="33">
    <location>
        <begin position="228"/>
        <end position="239"/>
    </location>
</feature>
<comment type="domain">
    <text evidence="33">Some of the most genetically diverse regions of the viral genome are present in Env. They are called variable regions 1 through 5 (V1 through V5). Coreceptor usage of gp120 is determined mainly by the primary structure of the third variable region (V3) in the outer domain of gp120. The sequence of V3 determines which coreceptor, CCR5 and/or CXCR4 (corresponding to R5/macrophage, X4/T cell and R5X4/T cell and macrophage tropism), is used to trigger the fusion potential of the Env complex, and hence which cells the virus can infect. Binding to CCR5 involves a region adjacent in addition to V3.</text>
</comment>
<dbReference type="Gene3D" id="2.170.40.20">
    <property type="entry name" value="Human immunodeficiency virus 1, Gp160, envelope glycoprotein"/>
    <property type="match status" value="2"/>
</dbReference>
<feature type="domain" description="Retroviral envelope protein GP41-like" evidence="37">
    <location>
        <begin position="529"/>
        <end position="718"/>
    </location>
</feature>
<evidence type="ECO:0000256" key="5">
    <source>
        <dbReference type="ARBA" id="ARBA00004578"/>
    </source>
</evidence>
<proteinExistence type="inferred from homology"/>
<dbReference type="GO" id="GO:0005198">
    <property type="term" value="F:structural molecule activity"/>
    <property type="evidence" value="ECO:0007669"/>
    <property type="project" value="UniProtKB-UniRule"/>
</dbReference>
<evidence type="ECO:0000256" key="26">
    <source>
        <dbReference type="ARBA" id="ARBA00023139"/>
    </source>
</evidence>
<feature type="coiled-coil region" evidence="33">
    <location>
        <begin position="632"/>
        <end position="666"/>
    </location>
</feature>
<dbReference type="SUPFAM" id="SSF56502">
    <property type="entry name" value="gp120 core"/>
    <property type="match status" value="2"/>
</dbReference>
<feature type="transmembrane region" description="Helical" evidence="34">
    <location>
        <begin position="677"/>
        <end position="704"/>
    </location>
</feature>
<evidence type="ECO:0000256" key="17">
    <source>
        <dbReference type="ARBA" id="ARBA00022804"/>
    </source>
</evidence>
<evidence type="ECO:0000256" key="16">
    <source>
        <dbReference type="ARBA" id="ARBA00022729"/>
    </source>
</evidence>
<dbReference type="FunFam" id="1.10.287.210:FF:000001">
    <property type="entry name" value="Envelope glycoprotein gp160"/>
    <property type="match status" value="1"/>
</dbReference>
<comment type="function">
    <text evidence="33">Envelope glycoprotein gp160: Oligomerizes in the host endoplasmic reticulum into predominantly trimers. In a second time, gp160 transits in the host Golgi, where glycosylation is completed. The precursor is then proteolytically cleaved in the trans-Golgi and thereby activated by cellular furin or furin-like proteases to produce gp120 and gp41.</text>
</comment>
<evidence type="ECO:0000256" key="6">
    <source>
        <dbReference type="ARBA" id="ARBA00004650"/>
    </source>
</evidence>
<evidence type="ECO:0000256" key="34">
    <source>
        <dbReference type="RuleBase" id="RU363095"/>
    </source>
</evidence>
<feature type="topological domain" description="Extracellular" evidence="33">
    <location>
        <begin position="32"/>
        <end position="683"/>
    </location>
</feature>
<dbReference type="InterPro" id="IPR000777">
    <property type="entry name" value="HIV1_Gp120"/>
</dbReference>
<keyword evidence="15 33" id="KW-0053">Apoptosis</keyword>
<keyword evidence="28 33" id="KW-0325">Glycoprotein</keyword>
<name>R9S2G2_HV1</name>
<comment type="domain">
    <text evidence="33">The CD4-binding region is targeted by the antibody b12.</text>
</comment>
<evidence type="ECO:0000256" key="13">
    <source>
        <dbReference type="ARBA" id="ARBA00022685"/>
    </source>
</evidence>
<keyword evidence="27 33" id="KW-1015">Disulfide bond</keyword>
<evidence type="ECO:0000256" key="28">
    <source>
        <dbReference type="ARBA" id="ARBA00023180"/>
    </source>
</evidence>
<comment type="subunit">
    <text evidence="32">The mature envelope protein (Env) consists of a homotrimer of non-covalently associated gp120-gp41 heterodimers. The resulting complex protrudes from the virus surface as a spike. There seems to be as few as 10 spikes on the average virion. Interacts with host CD4, CCR5 and CXCR4. Gp120 also interacts with the C-type lectins CD209/DC-SIGN and CLEC4M/DC-SIGNR (collectively referred to as DC-SIGN(R)). Gp120 and gp41 interact with GalCer. Gp120 interacts with host ITGA4/ITGB7 complex; on CD4+ T-cells, this interaction results in rapid activation of integrin ITGAL/LFA-1, which facilitates efficient cell-to-cell spreading of HIV-1. Gp120 interacts with cell-associated heparan sulfate; this interaction increases virus infectivity on permissive cells and may be involved in infection of CD4- cells.</text>
</comment>
<dbReference type="GO" id="GO:1903908">
    <property type="term" value="P:positive regulation of plasma membrane raft polarization"/>
    <property type="evidence" value="ECO:0007669"/>
    <property type="project" value="UniProtKB-UniRule"/>
</dbReference>
<dbReference type="SUPFAM" id="SSF58069">
    <property type="entry name" value="Virus ectodomain"/>
    <property type="match status" value="1"/>
</dbReference>
<feature type="chain" id="PRO_5023400277" description="Transmembrane protein gp41" evidence="33">
    <location>
        <begin position="510"/>
        <end position="855"/>
    </location>
</feature>
<comment type="miscellaneous">
    <text evidence="33">Inhibitors targeting HIV-1 viral envelope proteins are used as antiretroviral drugs. Attachment of virions to the cell surface via non-specific interactions and CD4 binding can be blocked by inhibitors that include cyanovirin-N, cyclotriazadisulfonamide analogs, PRO 2000, TNX 355 and PRO 542. In addition, BMS 806 can block CD4-induced conformational changes. Env interactions with the coreceptor molecules can be targeted by CCR5 antagonists including SCH-D, maraviroc (UK 427857) and aplaviroc (GW 873140), and the CXCR4 antagonist AMD 070. Fusion of viral and cellular membranes can be inhibited by peptides such as enfuvirtide and tifuvirtide (T 1249). Resistance to inhibitors associated with mutations in Env are observed. Most of the time, single mutations confer only a modest reduction in drug susceptibility. Combination of several mutations is usually required to develop a high-level drug resistance.</text>
</comment>
<keyword evidence="17 33" id="KW-1161">Viral attachment to host cell</keyword>
<feature type="chain" id="PRO_5023400276" description="Envelope glycoprotein gp160" evidence="33">
    <location>
        <begin position="32"/>
        <end position="855"/>
    </location>
</feature>
<keyword evidence="16 33" id="KW-0732">Signal</keyword>
<feature type="disulfide bond" evidence="33">
    <location>
        <begin position="597"/>
        <end position="603"/>
    </location>
</feature>
<keyword evidence="30 33" id="KW-0449">Lipoprotein</keyword>
<evidence type="ECO:0000256" key="11">
    <source>
        <dbReference type="ARBA" id="ARBA00022581"/>
    </source>
</evidence>
<dbReference type="EMBL" id="KC699017">
    <property type="protein sequence ID" value="AGN03827.1"/>
    <property type="molecule type" value="Genomic_DNA"/>
</dbReference>
<dbReference type="GO" id="GO:0019064">
    <property type="term" value="P:fusion of virus membrane with host plasma membrane"/>
    <property type="evidence" value="ECO:0007669"/>
    <property type="project" value="UniProtKB-UniRule"/>
</dbReference>
<evidence type="ECO:0000256" key="2">
    <source>
        <dbReference type="ARBA" id="ARBA00004433"/>
    </source>
</evidence>
<keyword evidence="19 33" id="KW-1043">Host membrane</keyword>
<organismHost>
    <name type="scientific">Homo sapiens</name>
    <name type="common">Human</name>
    <dbReference type="NCBI Taxonomy" id="9606"/>
</organismHost>
<evidence type="ECO:0000256" key="23">
    <source>
        <dbReference type="ARBA" id="ARBA00023046"/>
    </source>
</evidence>
<keyword evidence="14 33" id="KW-0812">Transmembrane</keyword>
<evidence type="ECO:0000256" key="14">
    <source>
        <dbReference type="ARBA" id="ARBA00022692"/>
    </source>
</evidence>
<keyword evidence="26 33" id="KW-0564">Palmitate</keyword>
<comment type="similarity">
    <text evidence="33">Belongs to the HIV-1 env protein family.</text>
</comment>
<dbReference type="GO" id="GO:0044175">
    <property type="term" value="C:host cell endosome membrane"/>
    <property type="evidence" value="ECO:0007669"/>
    <property type="project" value="UniProtKB-SubCell"/>
</dbReference>
<keyword evidence="23 33" id="KW-1039">Host endosome</keyword>
<keyword evidence="8 33" id="KW-1170">Fusion of virus membrane with host endosomal membrane</keyword>
<feature type="disulfide bond" evidence="33">
    <location>
        <begin position="218"/>
        <end position="247"/>
    </location>
</feature>
<feature type="topological domain" description="Cytoplasmic" evidence="33">
    <location>
        <begin position="705"/>
        <end position="855"/>
    </location>
</feature>
<evidence type="ECO:0000256" key="18">
    <source>
        <dbReference type="ARBA" id="ARBA00022844"/>
    </source>
</evidence>
<dbReference type="GO" id="GO:1903911">
    <property type="term" value="P:positive regulation of receptor clustering"/>
    <property type="evidence" value="ECO:0007669"/>
    <property type="project" value="UniProtKB-UniRule"/>
</dbReference>
<evidence type="ECO:0000256" key="32">
    <source>
        <dbReference type="ARBA" id="ARBA00062028"/>
    </source>
</evidence>
<feature type="lipid moiety-binding region" description="S-palmitoyl cysteine; by host" evidence="33">
    <location>
        <position position="763"/>
    </location>
</feature>
<dbReference type="HAMAP" id="MF_04083">
    <property type="entry name" value="HIV_ENV"/>
    <property type="match status" value="1"/>
</dbReference>
<evidence type="ECO:0000256" key="20">
    <source>
        <dbReference type="ARBA" id="ARBA00022879"/>
    </source>
</evidence>
<dbReference type="GO" id="GO:0052031">
    <property type="term" value="P:symbiont-mediated perturbation of host defense response"/>
    <property type="evidence" value="ECO:0007669"/>
    <property type="project" value="UniProtKB-UniRule"/>
</dbReference>
<keyword evidence="13 33" id="KW-0165">Cleavage on pair of basic residues</keyword>
<keyword evidence="22 33" id="KW-1133">Transmembrane helix</keyword>
<reference evidence="38" key="1">
    <citation type="journal article" date="2013" name="PLoS Pathog.">
        <title>Evidence for a Continuous Drift of the HIV-1 Species towards Higher Resistance to Neutralizing Antibodies over the Course of the Epidemic.</title>
        <authorList>
            <person name="Bouvin-Pley M."/>
            <person name="Morgand M."/>
            <person name="Moreau A."/>
            <person name="Jestin P."/>
            <person name="Simonnet C."/>
            <person name="Tran L."/>
            <person name="Goujard C."/>
            <person name="Meyer L."/>
            <person name="Barin F."/>
            <person name="Braibant M."/>
        </authorList>
    </citation>
    <scope>NUCLEOTIDE SEQUENCE</scope>
    <source>
        <strain evidence="38">440104</strain>
    </source>
</reference>
<evidence type="ECO:0000256" key="3">
    <source>
        <dbReference type="ARBA" id="ARBA00004505"/>
    </source>
</evidence>
<keyword evidence="25 33" id="KW-0472">Membrane</keyword>
<evidence type="ECO:0000256" key="30">
    <source>
        <dbReference type="ARBA" id="ARBA00023288"/>
    </source>
</evidence>
<dbReference type="FunFam" id="1.20.5.490:FF:000001">
    <property type="entry name" value="Envelope glycoprotein gp160"/>
    <property type="match status" value="1"/>
</dbReference>
<evidence type="ECO:0000256" key="29">
    <source>
        <dbReference type="ARBA" id="ARBA00023280"/>
    </source>
</evidence>
<evidence type="ECO:0000256" key="22">
    <source>
        <dbReference type="ARBA" id="ARBA00022989"/>
    </source>
</evidence>
<evidence type="ECO:0000256" key="7">
    <source>
        <dbReference type="ARBA" id="ARBA00022506"/>
    </source>
</evidence>
<evidence type="ECO:0000313" key="38">
    <source>
        <dbReference type="EMBL" id="AGN03827.1"/>
    </source>
</evidence>
<evidence type="ECO:0000256" key="10">
    <source>
        <dbReference type="ARBA" id="ARBA00022570"/>
    </source>
</evidence>
<comment type="subcellular location">
    <molecule>Transmembrane protein gp41</molecule>
    <subcellularLocation>
        <location evidence="33">Virion membrane</location>
        <topology evidence="33">Single-pass type I membrane protein</topology>
    </subcellularLocation>
    <subcellularLocation>
        <location evidence="33">Host cell membrane</location>
        <topology evidence="33">Single-pass type I membrane protein</topology>
    </subcellularLocation>
    <subcellularLocation>
        <location evidence="33">Host endosome membrane</location>
        <topology evidence="33">Single-pass type I membrane protein</topology>
    </subcellularLocation>
    <text evidence="33">It is probably concentrated at the site of budding and incorporated into the virions possibly by contacts between the cytoplasmic tail of Env and the N-terminus of Gag.</text>
</comment>
<keyword evidence="24 33" id="KW-0175">Coiled coil</keyword>
<dbReference type="InterPro" id="IPR037527">
    <property type="entry name" value="Gp160"/>
</dbReference>
<dbReference type="GO" id="GO:0039654">
    <property type="term" value="P:fusion of virus membrane with host endosome membrane"/>
    <property type="evidence" value="ECO:0007669"/>
    <property type="project" value="UniProtKB-UniRule"/>
</dbReference>
<dbReference type="GO" id="GO:0019031">
    <property type="term" value="C:viral envelope"/>
    <property type="evidence" value="ECO:0007669"/>
    <property type="project" value="UniProtKB-KW"/>
</dbReference>
<organism evidence="38">
    <name type="scientific">Human immunodeficiency virus type 1</name>
    <name type="common">HIV-1</name>
    <dbReference type="NCBI Taxonomy" id="11676"/>
    <lineage>
        <taxon>Viruses</taxon>
        <taxon>Riboviria</taxon>
        <taxon>Pararnavirae</taxon>
        <taxon>Artverviricota</taxon>
        <taxon>Revtraviricetes</taxon>
        <taxon>Ortervirales</taxon>
        <taxon>Retroviridae</taxon>
        <taxon>Orthoretrovirinae</taxon>
        <taxon>Lentivirus</taxon>
        <taxon>Lentivirus humimdef1</taxon>
    </lineage>
</organism>
<dbReference type="InterPro" id="IPR036377">
    <property type="entry name" value="Gp120_core_sf"/>
</dbReference>
<dbReference type="Gene3D" id="1.20.5.490">
    <property type="entry name" value="Single helix bin"/>
    <property type="match status" value="1"/>
</dbReference>
<comment type="domain">
    <text evidence="33">The YXXL motif is involved in determining the exact site of viral release at the surface of infected mononuclear cells and promotes endocytosis. YXXL and di-leucine endocytosis motifs interact directly or indirectly with the clathrin adapter complexes, opperate independently, and their activities are not additive.</text>
</comment>
<dbReference type="GO" id="GO:0016020">
    <property type="term" value="C:membrane"/>
    <property type="evidence" value="ECO:0007669"/>
    <property type="project" value="UniProtKB-UniRule"/>
</dbReference>
<dbReference type="Pfam" id="PF00517">
    <property type="entry name" value="GP41"/>
    <property type="match status" value="1"/>
</dbReference>
<dbReference type="InterPro" id="IPR000328">
    <property type="entry name" value="GP41-like"/>
</dbReference>
<evidence type="ECO:0000256" key="21">
    <source>
        <dbReference type="ARBA" id="ARBA00022890"/>
    </source>
</evidence>
<keyword evidence="20 33" id="KW-0261">Viral envelope protein</keyword>
<feature type="transmembrane region" description="Helical" evidence="34">
    <location>
        <begin position="510"/>
        <end position="532"/>
    </location>
</feature>
<feature type="region of interest" description="Disordered" evidence="35">
    <location>
        <begin position="715"/>
        <end position="743"/>
    </location>
</feature>
<comment type="function">
    <text evidence="33">Transmembrane protein gp41: Acts as a class I viral fusion protein. Under the current model, the protein has at least 3 conformational states: pre-fusion native state, pre-hairpin intermediate state, and post-fusion hairpin state. During fusion of viral and target intracellular membranes, the coiled coil regions (heptad repeats) assume a trimer-of-hairpins structure, positioning the fusion peptide in close proximity to the C-terminal region of the ectodomain. The formation of this structure appears to drive apposition and subsequent fusion of viral and target cell membranes. Complete fusion occurs in host cell endosomes and is dynamin-dependent, however some lipid transfer might occur at the plasma membrane. The virus undergoes clathrin-dependent internalization long before endosomal fusion, thus minimizing the surface exposure of conserved viral epitopes during fusion and reducing the efficacy of inhibitors targeting these epitopes. Membranes fusion leads to delivery of the nucleocapsid into the cytoplasm.</text>
</comment>
<dbReference type="GO" id="GO:0075512">
    <property type="term" value="P:clathrin-dependent endocytosis of virus by host cell"/>
    <property type="evidence" value="ECO:0007669"/>
    <property type="project" value="UniProtKB-UniRule"/>
</dbReference>
<keyword evidence="9 33" id="KW-1032">Host cell membrane</keyword>
<feature type="site" description="Cleavage; by host furin" evidence="33">
    <location>
        <begin position="509"/>
        <end position="510"/>
    </location>
</feature>
<comment type="subcellular location">
    <subcellularLocation>
        <location evidence="3">Host cell membrane</location>
        <topology evidence="3">Peripheral membrane protein</topology>
    </subcellularLocation>
    <subcellularLocation>
        <location evidence="1">Host cell membrane</location>
        <topology evidence="1">Single-pass type I membrane protein</topology>
    </subcellularLocation>
    <subcellularLocation>
        <location evidence="2">Host endosome membrane</location>
        <topology evidence="2">Peripheral membrane protein</topology>
    </subcellularLocation>
    <subcellularLocation>
        <location evidence="5">Host endosome membrane</location>
        <topology evidence="5">Single-pass type I membrane protein</topology>
    </subcellularLocation>
    <subcellularLocation>
        <location evidence="6">Virion membrane</location>
        <topology evidence="6">Peripheral membrane protein</topology>
    </subcellularLocation>
    <subcellularLocation>
        <location evidence="4">Virion membrane</location>
        <topology evidence="4">Single-pass type I membrane protein</topology>
    </subcellularLocation>
</comment>
<keyword evidence="12 33" id="KW-1162">Viral penetration into host cytoplasm</keyword>
<feature type="transmembrane region" description="Helical" evidence="34">
    <location>
        <begin position="12"/>
        <end position="41"/>
    </location>
</feature>
<comment type="domain">
    <text evidence="33">The membrane proximal external region (MPER) present in gp41 is a tryptophan-rich region recognized by the antibodies 2F5, Z13, and 4E10. MPER seems to play a role in fusion.</text>
</comment>
<accession>R9S2G2</accession>
<keyword evidence="11 33" id="KW-0945">Host-virus interaction</keyword>
<dbReference type="GO" id="GO:0019062">
    <property type="term" value="P:virion attachment to host cell"/>
    <property type="evidence" value="ECO:0007669"/>
    <property type="project" value="UniProtKB-UniRule"/>
</dbReference>
<dbReference type="GO" id="GO:0055036">
    <property type="term" value="C:virion membrane"/>
    <property type="evidence" value="ECO:0007669"/>
    <property type="project" value="UniProtKB-SubCell"/>
</dbReference>
<keyword evidence="10 33" id="KW-1165">Clathrin-mediated endocytosis of virus by host</keyword>
<dbReference type="Pfam" id="PF00516">
    <property type="entry name" value="GP120"/>
    <property type="match status" value="1"/>
</dbReference>
<evidence type="ECO:0000256" key="24">
    <source>
        <dbReference type="ARBA" id="ARBA00023054"/>
    </source>
</evidence>
<evidence type="ECO:0000259" key="36">
    <source>
        <dbReference type="Pfam" id="PF00516"/>
    </source>
</evidence>
<feature type="region of interest" description="MPER; binding to GalCer" evidence="33">
    <location>
        <begin position="661"/>
        <end position="682"/>
    </location>
</feature>
<dbReference type="FunFam" id="2.170.40.20:FF:000001">
    <property type="entry name" value="Envelope glycoprotein gp160"/>
    <property type="match status" value="1"/>
</dbReference>
<evidence type="ECO:0000256" key="9">
    <source>
        <dbReference type="ARBA" id="ARBA00022511"/>
    </source>
</evidence>
<feature type="region of interest" description="Disordered" evidence="35">
    <location>
        <begin position="453"/>
        <end position="472"/>
    </location>
</feature>
<evidence type="ECO:0000256" key="19">
    <source>
        <dbReference type="ARBA" id="ARBA00022870"/>
    </source>
</evidence>
<comment type="subcellular location">
    <molecule>Surface protein gp120</molecule>
    <subcellularLocation>
        <location evidence="33">Virion membrane</location>
        <topology evidence="33">Peripheral membrane protein</topology>
    </subcellularLocation>
    <subcellularLocation>
        <location evidence="33">Host cell membrane</location>
        <topology evidence="33">Peripheral membrane protein</topology>
    </subcellularLocation>
    <subcellularLocation>
        <location evidence="33">Host endosome membrane</location>
        <topology evidence="33">Single-pass type I membrane protein</topology>
    </subcellularLocation>
    <text evidence="33">The surface protein is not anchored to the viral envelope, but associates with the extravirion surface through its binding to TM. It is probably concentrated at the site of budding and incorporated into the virions possibly by contacts between the cytoplasmic tail of Env and the N-terminus of Gag.</text>
</comment>
<evidence type="ECO:0000256" key="33">
    <source>
        <dbReference type="HAMAP-Rule" id="MF_04083"/>
    </source>
</evidence>
<keyword evidence="29 33" id="KW-0899">Viral immunoevasion</keyword>
<dbReference type="Gene3D" id="1.10.287.210">
    <property type="match status" value="1"/>
</dbReference>
<feature type="short sequence motif" description="YXXL motif; contains endocytosis signal" evidence="33">
    <location>
        <begin position="711"/>
        <end position="714"/>
    </location>
</feature>
<evidence type="ECO:0000256" key="4">
    <source>
        <dbReference type="ARBA" id="ARBA00004563"/>
    </source>
</evidence>
<feature type="disulfide bond" evidence="33">
    <location>
        <begin position="53"/>
        <end position="73"/>
    </location>
</feature>
<comment type="miscellaneous">
    <text evidence="33">HIV-1 lineages are divided in three main groups, M (for Major), O (for Outlier), and N (for New, or Non-M, Non-O). The vast majority of strains found worldwide belong to the group M. Group O seems to be endemic to and largely confined to Cameroon and neighboring countries in West Central Africa, where these viruses represent a small minority of HIV-1 strains. The group N is represented by a limited number of isolates from Cameroonian persons. The group M is further subdivided in 9 clades or subtypes (A to D, F to H, J and K).</text>
</comment>
<keyword evidence="21 33" id="KW-1164">Virus endocytosis by host</keyword>
<keyword evidence="7 33" id="KW-1168">Fusion of virus membrane with host membrane</keyword>
<dbReference type="GO" id="GO:0019082">
    <property type="term" value="P:viral protein processing"/>
    <property type="evidence" value="ECO:0007669"/>
    <property type="project" value="UniProtKB-UniRule"/>
</dbReference>
<evidence type="ECO:0000256" key="25">
    <source>
        <dbReference type="ARBA" id="ARBA00023136"/>
    </source>
</evidence>
<feature type="region of interest" description="V2" evidence="33">
    <location>
        <begin position="157"/>
        <end position="196"/>
    </location>
</feature>
<evidence type="ECO:0000259" key="37">
    <source>
        <dbReference type="Pfam" id="PF00517"/>
    </source>
</evidence>
<evidence type="ECO:0000256" key="12">
    <source>
        <dbReference type="ARBA" id="ARBA00022595"/>
    </source>
</evidence>
<sequence length="855" mass="96436">MRARGIKKNCQLLWRGGILLLGMLMICSTIEGSWVTVYYGVPVWKEATTTLFCASDAKAYDTEVHNVWATHACVPTDPNPQEIVLENVTENFNMGKNNMVEQMHEDIISLWDQSLKPCVKLTPICVTLNCTNLANNTNSTSSNSSLGKMEAGEMKNCSFNVTSNIGNKRFKEYALFYKLDIVPIDNTSTRYTLINCNTSIITQACPKVSFEPIPIHYCAPAGFAILKCKDTKFNGTGPCKNVSTVQCTHGIKPVVSTQLLLNGSLAEDEVVIRSVNFSDNAKTIIVQLKTAVEINCTRPNNNTRKSIPIGPGRAFYATGEIIGDIRKAYCNISRATWNNTLSQIVTKLQGQFGNKTIIFNQSSGGDPEIVMHSFNCGGEFFYCNTTQLFNSTWYNNSAWNGTAQENSTEIITLPCRIKQIINRWQEVGRAMYAPPIAGQIRCSSNITGLLLTRDGGNSNNSENETFRPGGGDMRDNWRSELYKYKVVQIKPLGVAPTMAKRRVVQREKRAVGMLGAMFLGFLGAAGSTMGAASMTLTVQARQLLSGIVQQQNNLLRAIEAQQHLLQLTVWGIKQLQARVLAVERYLQDRQLLGIWGCSGKLICTTSVPWNNSWSNKSIDYIWNNMTWMQWEKEIDNYTGLIYTLLEESQNQQEKNEQELLELDKWASLWNWFSITKWLWYIKIFIMIVAGLVGLRIVFTVLSIVNRVRQGYSPLSFQTHHPAPRGPDRPGGIEEEGGERDRDRSGPLVNGLLAIIWVDLRSLCLFSYHRLRDLLLIVARIVELLGRRGWEALKYWWNLLQYWIQELKNSAVSLFNAIAIAIAEGTDRVIEVAQRIWRGILHIPRRIRQGLERLLI</sequence>
<dbReference type="FunFam" id="2.170.40.20:FF:000003">
    <property type="entry name" value="Envelope glycoprotein gp160"/>
    <property type="match status" value="1"/>
</dbReference>
<dbReference type="GO" id="GO:0020002">
    <property type="term" value="C:host cell plasma membrane"/>
    <property type="evidence" value="ECO:0007669"/>
    <property type="project" value="UniProtKB-SubCell"/>
</dbReference>
<evidence type="ECO:0000256" key="31">
    <source>
        <dbReference type="ARBA" id="ARBA00023296"/>
    </source>
</evidence>
<keyword evidence="31 33" id="KW-1160">Virus entry into host cell</keyword>
<feature type="domain" description="Human immunodeficiency virus 1 envelope glycoprotein Gp120" evidence="36">
    <location>
        <begin position="34"/>
        <end position="509"/>
    </location>
</feature>
<evidence type="ECO:0000256" key="15">
    <source>
        <dbReference type="ARBA" id="ARBA00022703"/>
    </source>
</evidence>
<comment type="caution">
    <text evidence="33 34">Lacks conserved residue(s) required for the propagation of feature annotation.</text>
</comment>
<evidence type="ECO:0000256" key="8">
    <source>
        <dbReference type="ARBA" id="ARBA00022510"/>
    </source>
</evidence>